<protein>
    <submittedName>
        <fullName evidence="1">Uncharacterized protein</fullName>
    </submittedName>
</protein>
<name>A0ABQ9H0B8_9NEOP</name>
<accession>A0ABQ9H0B8</accession>
<evidence type="ECO:0000313" key="2">
    <source>
        <dbReference type="Proteomes" id="UP001159363"/>
    </source>
</evidence>
<proteinExistence type="predicted"/>
<gene>
    <name evidence="1" type="ORF">PR048_022142</name>
</gene>
<dbReference type="EMBL" id="JARBHB010000008">
    <property type="protein sequence ID" value="KAJ8877687.1"/>
    <property type="molecule type" value="Genomic_DNA"/>
</dbReference>
<organism evidence="1 2">
    <name type="scientific">Dryococelus australis</name>
    <dbReference type="NCBI Taxonomy" id="614101"/>
    <lineage>
        <taxon>Eukaryota</taxon>
        <taxon>Metazoa</taxon>
        <taxon>Ecdysozoa</taxon>
        <taxon>Arthropoda</taxon>
        <taxon>Hexapoda</taxon>
        <taxon>Insecta</taxon>
        <taxon>Pterygota</taxon>
        <taxon>Neoptera</taxon>
        <taxon>Polyneoptera</taxon>
        <taxon>Phasmatodea</taxon>
        <taxon>Verophasmatodea</taxon>
        <taxon>Anareolatae</taxon>
        <taxon>Phasmatidae</taxon>
        <taxon>Eurycanthinae</taxon>
        <taxon>Dryococelus</taxon>
    </lineage>
</organism>
<reference evidence="1 2" key="1">
    <citation type="submission" date="2023-02" db="EMBL/GenBank/DDBJ databases">
        <title>LHISI_Scaffold_Assembly.</title>
        <authorList>
            <person name="Stuart O.P."/>
            <person name="Cleave R."/>
            <person name="Magrath M.J.L."/>
            <person name="Mikheyev A.S."/>
        </authorList>
    </citation>
    <scope>NUCLEOTIDE SEQUENCE [LARGE SCALE GENOMIC DNA]</scope>
    <source>
        <strain evidence="1">Daus_M_001</strain>
        <tissue evidence="1">Leg muscle</tissue>
    </source>
</reference>
<dbReference type="Proteomes" id="UP001159363">
    <property type="component" value="Chromosome 7"/>
</dbReference>
<keyword evidence="2" id="KW-1185">Reference proteome</keyword>
<evidence type="ECO:0000313" key="1">
    <source>
        <dbReference type="EMBL" id="KAJ8877687.1"/>
    </source>
</evidence>
<comment type="caution">
    <text evidence="1">The sequence shown here is derived from an EMBL/GenBank/DDBJ whole genome shotgun (WGS) entry which is preliminary data.</text>
</comment>
<sequence>MCHISTKARKQGEIVFRISTNTDYRWGSKNASVPGRPEQWLSESPFKGFPEASWDSVSAVGVSASLDVSVSAEDMGAAHDSGPPPLAVPGSVSVTDVAAALDMKVLTGNTEGPHN</sequence>